<proteinExistence type="predicted"/>
<name>A0A7J9HHE0_9ROSI</name>
<comment type="caution">
    <text evidence="1">The sequence shown here is derived from an EMBL/GenBank/DDBJ whole genome shotgun (WGS) entry which is preliminary data.</text>
</comment>
<dbReference type="EMBL" id="JABFAD010000009">
    <property type="protein sequence ID" value="MBA0808813.1"/>
    <property type="molecule type" value="Genomic_DNA"/>
</dbReference>
<reference evidence="1 2" key="1">
    <citation type="journal article" date="2019" name="Genome Biol. Evol.">
        <title>Insights into the evolution of the New World diploid cottons (Gossypium, subgenus Houzingenia) based on genome sequencing.</title>
        <authorList>
            <person name="Grover C.E."/>
            <person name="Arick M.A. 2nd"/>
            <person name="Thrash A."/>
            <person name="Conover J.L."/>
            <person name="Sanders W.S."/>
            <person name="Peterson D.G."/>
            <person name="Frelichowski J.E."/>
            <person name="Scheffler J.A."/>
            <person name="Scheffler B.E."/>
            <person name="Wendel J.F."/>
        </authorList>
    </citation>
    <scope>NUCLEOTIDE SEQUENCE [LARGE SCALE GENOMIC DNA]</scope>
    <source>
        <strain evidence="1">0</strain>
        <tissue evidence="1">Leaf</tissue>
    </source>
</reference>
<evidence type="ECO:0000313" key="1">
    <source>
        <dbReference type="EMBL" id="MBA0808814.1"/>
    </source>
</evidence>
<keyword evidence="2" id="KW-1185">Reference proteome</keyword>
<sequence>MRAMMWVRAEYNEVILTESFWWFDPLKCRSYNKTLRAWR</sequence>
<protein>
    <submittedName>
        <fullName evidence="1">Uncharacterized protein</fullName>
    </submittedName>
</protein>
<gene>
    <name evidence="1" type="ORF">Gohar_024523</name>
</gene>
<reference evidence="1" key="2">
    <citation type="submission" date="2020-04" db="EMBL/GenBank/DDBJ databases">
        <authorList>
            <person name="Grover C.E."/>
            <person name="Arick M.A. II"/>
            <person name="Thrash A."/>
            <person name="Conover J.L."/>
            <person name="Sanders W.S."/>
            <person name="Peterson D.G."/>
            <person name="Scheffler J.A."/>
            <person name="Scheffler B.E."/>
            <person name="Wendel J.F."/>
        </authorList>
    </citation>
    <scope>NUCLEOTIDE SEQUENCE</scope>
    <source>
        <strain evidence="1">0</strain>
        <tissue evidence="1">Leaf</tissue>
    </source>
</reference>
<organism evidence="1 2">
    <name type="scientific">Gossypium harknessii</name>
    <dbReference type="NCBI Taxonomy" id="34285"/>
    <lineage>
        <taxon>Eukaryota</taxon>
        <taxon>Viridiplantae</taxon>
        <taxon>Streptophyta</taxon>
        <taxon>Embryophyta</taxon>
        <taxon>Tracheophyta</taxon>
        <taxon>Spermatophyta</taxon>
        <taxon>Magnoliopsida</taxon>
        <taxon>eudicotyledons</taxon>
        <taxon>Gunneridae</taxon>
        <taxon>Pentapetalae</taxon>
        <taxon>rosids</taxon>
        <taxon>malvids</taxon>
        <taxon>Malvales</taxon>
        <taxon>Malvaceae</taxon>
        <taxon>Malvoideae</taxon>
        <taxon>Gossypium</taxon>
    </lineage>
</organism>
<accession>A0A7J9HHE0</accession>
<dbReference type="EMBL" id="JABFAD010000009">
    <property type="protein sequence ID" value="MBA0808814.1"/>
    <property type="molecule type" value="Genomic_DNA"/>
</dbReference>
<dbReference type="Proteomes" id="UP000593560">
    <property type="component" value="Unassembled WGS sequence"/>
</dbReference>
<dbReference type="AlphaFoldDB" id="A0A7J9HHE0"/>
<evidence type="ECO:0000313" key="2">
    <source>
        <dbReference type="Proteomes" id="UP000593560"/>
    </source>
</evidence>